<sequence length="245" mass="27669">MIPEYESNKFQCPHCNTVATQKWFTADSASNIATKILKHLYLNYRSSIPDYTQNGIAEFLEEIDNNFKSNFHQFVPERFSVATCLSCDNFTLWVNKDIVYPKKMTLPPPNIDLNEDIKALYLEASLILMDSPKGSTALLRLALQKLLKQVGQDGKNINNDIKALVFEGVSPKIQKALDVLRVSGNKAVHPGQIDLDDDAEVAQKLFNVLNFIAEELITKPKELDDLYADVVPNETQNHIKQRDGT</sequence>
<proteinExistence type="predicted"/>
<accession>A0A1W1E559</accession>
<reference evidence="2" key="1">
    <citation type="submission" date="2016-10" db="EMBL/GenBank/DDBJ databases">
        <authorList>
            <person name="de Groot N.N."/>
        </authorList>
    </citation>
    <scope>NUCLEOTIDE SEQUENCE</scope>
</reference>
<dbReference type="EMBL" id="FPHZ01000194">
    <property type="protein sequence ID" value="SFV89001.1"/>
    <property type="molecule type" value="Genomic_DNA"/>
</dbReference>
<dbReference type="Pfam" id="PF13643">
    <property type="entry name" value="DUF4145"/>
    <property type="match status" value="1"/>
</dbReference>
<name>A0A1W1E559_9ZZZZ</name>
<evidence type="ECO:0000313" key="2">
    <source>
        <dbReference type="EMBL" id="SFV89001.1"/>
    </source>
</evidence>
<dbReference type="InterPro" id="IPR025285">
    <property type="entry name" value="DUF4145"/>
</dbReference>
<dbReference type="AlphaFoldDB" id="A0A1W1E559"/>
<organism evidence="2">
    <name type="scientific">hydrothermal vent metagenome</name>
    <dbReference type="NCBI Taxonomy" id="652676"/>
    <lineage>
        <taxon>unclassified sequences</taxon>
        <taxon>metagenomes</taxon>
        <taxon>ecological metagenomes</taxon>
    </lineage>
</organism>
<evidence type="ECO:0000259" key="1">
    <source>
        <dbReference type="Pfam" id="PF13643"/>
    </source>
</evidence>
<feature type="domain" description="DUF4145" evidence="1">
    <location>
        <begin position="123"/>
        <end position="202"/>
    </location>
</feature>
<protein>
    <recommendedName>
        <fullName evidence="1">DUF4145 domain-containing protein</fullName>
    </recommendedName>
</protein>
<gene>
    <name evidence="2" type="ORF">MNB_SUP05-SYMBIONT-5-81</name>
</gene>